<protein>
    <submittedName>
        <fullName evidence="2">Transglutaminase-like superfamily protein</fullName>
    </submittedName>
</protein>
<dbReference type="OrthoDB" id="5438043at2"/>
<reference evidence="3" key="1">
    <citation type="submission" date="2015-02" db="EMBL/GenBank/DDBJ databases">
        <title>Draft Genome of Frankia sp. CpI1-S.</title>
        <authorList>
            <person name="Oshone R.T."/>
            <person name="Ngom M."/>
            <person name="Ghodhbane-Gtari F."/>
            <person name="Gtari M."/>
            <person name="Morris K."/>
            <person name="Thomas K."/>
            <person name="Sen A."/>
            <person name="Tisa L.S."/>
        </authorList>
    </citation>
    <scope>NUCLEOTIDE SEQUENCE [LARGE SCALE GENOMIC DNA]</scope>
    <source>
        <strain evidence="3">CpI1-S</strain>
    </source>
</reference>
<dbReference type="Gene3D" id="2.60.40.2250">
    <property type="match status" value="1"/>
</dbReference>
<evidence type="ECO:0000313" key="2">
    <source>
        <dbReference type="EMBL" id="KJE21358.1"/>
    </source>
</evidence>
<dbReference type="SUPFAM" id="SSF54001">
    <property type="entry name" value="Cysteine proteinases"/>
    <property type="match status" value="1"/>
</dbReference>
<dbReference type="RefSeq" id="WP_044886837.1">
    <property type="nucleotide sequence ID" value="NZ_JYFN01000038.1"/>
</dbReference>
<dbReference type="PATRIC" id="fig|1502723.3.peg.4010"/>
<feature type="domain" description="Transglutaminase-like" evidence="1">
    <location>
        <begin position="179"/>
        <end position="239"/>
    </location>
</feature>
<evidence type="ECO:0000313" key="3">
    <source>
        <dbReference type="Proteomes" id="UP000032545"/>
    </source>
</evidence>
<dbReference type="AlphaFoldDB" id="A0A0D8BAS2"/>
<dbReference type="Pfam" id="PF01841">
    <property type="entry name" value="Transglut_core"/>
    <property type="match status" value="1"/>
</dbReference>
<keyword evidence="3" id="KW-1185">Reference proteome</keyword>
<name>A0A0D8BAS2_9ACTN</name>
<comment type="caution">
    <text evidence="2">The sequence shown here is derived from an EMBL/GenBank/DDBJ whole genome shotgun (WGS) entry which is preliminary data.</text>
</comment>
<organism evidence="2 3">
    <name type="scientific">Frankia torreyi</name>
    <dbReference type="NCBI Taxonomy" id="1856"/>
    <lineage>
        <taxon>Bacteria</taxon>
        <taxon>Bacillati</taxon>
        <taxon>Actinomycetota</taxon>
        <taxon>Actinomycetes</taxon>
        <taxon>Frankiales</taxon>
        <taxon>Frankiaceae</taxon>
        <taxon>Frankia</taxon>
    </lineage>
</organism>
<dbReference type="SMART" id="SM00460">
    <property type="entry name" value="TGc"/>
    <property type="match status" value="1"/>
</dbReference>
<dbReference type="InterPro" id="IPR038765">
    <property type="entry name" value="Papain-like_cys_pep_sf"/>
</dbReference>
<dbReference type="PANTHER" id="PTHR33490">
    <property type="entry name" value="BLR5614 PROTEIN-RELATED"/>
    <property type="match status" value="1"/>
</dbReference>
<evidence type="ECO:0000259" key="1">
    <source>
        <dbReference type="SMART" id="SM00460"/>
    </source>
</evidence>
<gene>
    <name evidence="2" type="ORF">FF36_04289</name>
</gene>
<dbReference type="EMBL" id="JYFN01000038">
    <property type="protein sequence ID" value="KJE21358.1"/>
    <property type="molecule type" value="Genomic_DNA"/>
</dbReference>
<reference evidence="2 3" key="2">
    <citation type="journal article" date="2016" name="Genome Announc.">
        <title>Permanent Draft Genome Sequences for Two Variants of Frankia sp. Strain CpI1, the First Frankia Strain Isolated from Root Nodules of Comptonia peregrina.</title>
        <authorList>
            <person name="Oshone R."/>
            <person name="Hurst S.G.IV."/>
            <person name="Abebe-Akele F."/>
            <person name="Simpson S."/>
            <person name="Morris K."/>
            <person name="Thomas W.K."/>
            <person name="Tisa L.S."/>
        </authorList>
    </citation>
    <scope>NUCLEOTIDE SEQUENCE [LARGE SCALE GENOMIC DNA]</scope>
    <source>
        <strain evidence="3">CpI1-S</strain>
    </source>
</reference>
<dbReference type="Proteomes" id="UP000032545">
    <property type="component" value="Unassembled WGS sequence"/>
</dbReference>
<accession>A0A0D8BAS2</accession>
<dbReference type="Gene3D" id="3.10.620.30">
    <property type="match status" value="1"/>
</dbReference>
<proteinExistence type="predicted"/>
<dbReference type="PANTHER" id="PTHR33490:SF12">
    <property type="entry name" value="BLL5557 PROTEIN"/>
    <property type="match status" value="1"/>
</dbReference>
<dbReference type="InterPro" id="IPR002931">
    <property type="entry name" value="Transglutaminase-like"/>
</dbReference>
<sequence>MGVLAGREWPRPAGGDDRGRVVTCDLAFDVQEPADIAVQIAPAERGGRMHAERLELAIDGAPLAPPVELAAPHGGRIHLLRVPRGLFAASYRADLDSPRPRPGPHPTGVAGDEPLDLQRLTYLRPSRYCPSDHVVGLAVAEFGALPQGRPRVDAVVDWIHHRIGYVAGASTVHDTAEDTLLTGQGVCRDFAHLGVTLCRALGIPARFTAVYAPGLTPMDFHAVFEAWTDGAWHVHDPTRRVPRDGLVRIATGRDAADTAFAAVLGGIATLRSVEVTATVTGLLPADDHRAEAVLA</sequence>